<name>A0A9P6VYV9_MAUEX</name>
<feature type="region of interest" description="Disordered" evidence="2">
    <location>
        <begin position="1"/>
        <end position="20"/>
    </location>
</feature>
<organism evidence="4 5">
    <name type="scientific">Maudiozyma exigua</name>
    <name type="common">Yeast</name>
    <name type="synonym">Kazachstania exigua</name>
    <dbReference type="NCBI Taxonomy" id="34358"/>
    <lineage>
        <taxon>Eukaryota</taxon>
        <taxon>Fungi</taxon>
        <taxon>Dikarya</taxon>
        <taxon>Ascomycota</taxon>
        <taxon>Saccharomycotina</taxon>
        <taxon>Saccharomycetes</taxon>
        <taxon>Saccharomycetales</taxon>
        <taxon>Saccharomycetaceae</taxon>
        <taxon>Maudiozyma</taxon>
    </lineage>
</organism>
<dbReference type="Gene3D" id="1.20.1050.80">
    <property type="entry name" value="VPS9 domain"/>
    <property type="match status" value="1"/>
</dbReference>
<dbReference type="SUPFAM" id="SSF109993">
    <property type="entry name" value="VPS9 domain"/>
    <property type="match status" value="1"/>
</dbReference>
<dbReference type="GO" id="GO:0005769">
    <property type="term" value="C:early endosome"/>
    <property type="evidence" value="ECO:0007669"/>
    <property type="project" value="TreeGrafter"/>
</dbReference>
<dbReference type="GO" id="GO:0005886">
    <property type="term" value="C:plasma membrane"/>
    <property type="evidence" value="ECO:0007669"/>
    <property type="project" value="TreeGrafter"/>
</dbReference>
<dbReference type="InterPro" id="IPR037191">
    <property type="entry name" value="VPS9_dom_sf"/>
</dbReference>
<dbReference type="AlphaFoldDB" id="A0A9P6VYV9"/>
<comment type="caution">
    <text evidence="4">The sequence shown here is derived from an EMBL/GenBank/DDBJ whole genome shotgun (WGS) entry which is preliminary data.</text>
</comment>
<evidence type="ECO:0000313" key="5">
    <source>
        <dbReference type="Proteomes" id="UP000750334"/>
    </source>
</evidence>
<dbReference type="PROSITE" id="PS51205">
    <property type="entry name" value="VPS9"/>
    <property type="match status" value="1"/>
</dbReference>
<proteinExistence type="inferred from homology"/>
<dbReference type="InterPro" id="IPR003123">
    <property type="entry name" value="VPS9"/>
</dbReference>
<dbReference type="InterPro" id="IPR051248">
    <property type="entry name" value="UPF0507/Ank_repeat_27"/>
</dbReference>
<gene>
    <name evidence="4" type="ORF">C6P45_002404</name>
</gene>
<dbReference type="Pfam" id="PF02204">
    <property type="entry name" value="VPS9"/>
    <property type="match status" value="1"/>
</dbReference>
<dbReference type="GO" id="GO:0005085">
    <property type="term" value="F:guanyl-nucleotide exchange factor activity"/>
    <property type="evidence" value="ECO:0007669"/>
    <property type="project" value="TreeGrafter"/>
</dbReference>
<dbReference type="SMART" id="SM00248">
    <property type="entry name" value="ANK"/>
    <property type="match status" value="3"/>
</dbReference>
<dbReference type="PANTHER" id="PTHR24170:SF1">
    <property type="entry name" value="DOMAIN PROTEIN, PUTATIVE (AFU_ORTHOLOGUE AFUA_1G09870)-RELATED"/>
    <property type="match status" value="1"/>
</dbReference>
<dbReference type="OrthoDB" id="7464126at2759"/>
<keyword evidence="5" id="KW-1185">Reference proteome</keyword>
<dbReference type="InterPro" id="IPR002110">
    <property type="entry name" value="Ankyrin_rpt"/>
</dbReference>
<dbReference type="Proteomes" id="UP000750334">
    <property type="component" value="Unassembled WGS sequence"/>
</dbReference>
<dbReference type="InterPro" id="IPR036770">
    <property type="entry name" value="Ankyrin_rpt-contain_sf"/>
</dbReference>
<reference evidence="4 5" key="1">
    <citation type="submission" date="2020-11" db="EMBL/GenBank/DDBJ databases">
        <title>Kefir isolates.</title>
        <authorList>
            <person name="Marcisauskas S."/>
            <person name="Kim Y."/>
            <person name="Blasche S."/>
        </authorList>
    </citation>
    <scope>NUCLEOTIDE SEQUENCE [LARGE SCALE GENOMIC DNA]</scope>
    <source>
        <strain evidence="4 5">OG2</strain>
    </source>
</reference>
<accession>A0A9P6VYV9</accession>
<comment type="similarity">
    <text evidence="1">Belongs to the UPF0507 family.</text>
</comment>
<dbReference type="SUPFAM" id="SSF48403">
    <property type="entry name" value="Ankyrin repeat"/>
    <property type="match status" value="1"/>
</dbReference>
<dbReference type="PANTHER" id="PTHR24170">
    <property type="entry name" value="ANKYRIN REPEAT DOMAIN-CONTAINING PROTEIN 27"/>
    <property type="match status" value="1"/>
</dbReference>
<evidence type="ECO:0000313" key="4">
    <source>
        <dbReference type="EMBL" id="KAG0657620.1"/>
    </source>
</evidence>
<evidence type="ECO:0000256" key="2">
    <source>
        <dbReference type="SAM" id="MobiDB-lite"/>
    </source>
</evidence>
<dbReference type="GO" id="GO:0045022">
    <property type="term" value="P:early endosome to late endosome transport"/>
    <property type="evidence" value="ECO:0007669"/>
    <property type="project" value="TreeGrafter"/>
</dbReference>
<dbReference type="GO" id="GO:0030133">
    <property type="term" value="C:transport vesicle"/>
    <property type="evidence" value="ECO:0007669"/>
    <property type="project" value="TreeGrafter"/>
</dbReference>
<sequence length="1173" mass="136135">MSKEMVTDSERSPTIDNTDKDAATVRRSHLSILLNPLINSIFNSPDPYNSPIRKLFNKITPDNCPKFILLVPPSYVLYNYKDTHSNSKLSDLCHYDISFLSSHIITLDSKYKSGNSLQSFYGNNDFKYDFQTLNNISITITFNKRYLYVNNDSGLGNTKFKILKVETLTNFNDYLPEPYYTMVYIDQPVLDPKRLIQNQIQSNRESKTSLFGSNPNSKTLLEQDISQHDRIKFEKLIHSNQNITEYFKTVFKQFVSDISENSDDSSNTSMESISRLFQNLVTDTTEYVGNETNSSLIKSELRKFIQEYIETNLYGTIWKELGNHLVTGNQTVSDSFYNLKYLSIDQLETDLYKTNFSKFKLSLIVKLEKNINKATNKFGNFKRTNTFLEKSTILIETLQILSEPIDGTPIDADTLLSLFVLLINKTQTKDLRYHILYLQNFYYSNDFTNSTKFGILGYSISTLEAVAFYLEDTNNSRFLQLEENYESKIKALLDFIQEENDPSSIENFDIKDYKEVLRYRTDKGESILSLCVCHHKNRLIEKLLTEFESVFVLEDLLDDETVEGNTLLLEAFKHGNHDAISIFLDLFILNCTAYELETYLNKQNSSKRTIGHHLSDESGLLRQIGKFIDWNIKDATGKTPLFTIFRSYDQINYSKMIKDALRAAEQSSYGFSYNAHTDQNGNTLLHIIKSDVLLLLESKFQIDINEKNKKGLTPLMIYIKYNRQENMKDILNDRRLNCLNQFDTKKFVSCYEYIRDPEILTMYTRHHINNGTMFKHCVCHSLRIYTNHTTEGTIQSCSLQVSILREDGKISHVSLNAKILKNILKLILKIHPMTFVPIESVLTEINKLLNSATDNWLINNLIPMIKLQNRAHLLHALTNCVDTLIELNYISERTFDTDESVTNWVKQWRATLANSPVIAKVKDVEPEGINAIKHFLKFNLQELTTLRRNMFTLEKLIIFRNLKNDDSRTSLDIANHVSHNIPIHRLRKYLRTFSDVSKIEIVNDCNDIGLNSTLLNISFYKKCINVLYKNIEYLLDHQILNWWKCYGELLEINRMLISIPQSVESNTSGHDSKRSDNSGIFGSFLEGQRAKNEQKLVRTSYEIASSMEKLGKDITSKHEGLAEELSKFMTFKESFLVKGFISPNVTDNIFNLTENYTWISKKYERYQDKYHKI</sequence>
<dbReference type="EMBL" id="PUHR01000233">
    <property type="protein sequence ID" value="KAG0657620.1"/>
    <property type="molecule type" value="Genomic_DNA"/>
</dbReference>
<dbReference type="GO" id="GO:0000149">
    <property type="term" value="F:SNARE binding"/>
    <property type="evidence" value="ECO:0007669"/>
    <property type="project" value="TreeGrafter"/>
</dbReference>
<evidence type="ECO:0000259" key="3">
    <source>
        <dbReference type="PROSITE" id="PS51205"/>
    </source>
</evidence>
<feature type="domain" description="VPS9" evidence="3">
    <location>
        <begin position="326"/>
        <end position="479"/>
    </location>
</feature>
<protein>
    <recommendedName>
        <fullName evidence="3">VPS9 domain-containing protein</fullName>
    </recommendedName>
</protein>
<dbReference type="GO" id="GO:0097422">
    <property type="term" value="C:tubular endosome"/>
    <property type="evidence" value="ECO:0007669"/>
    <property type="project" value="TreeGrafter"/>
</dbReference>
<evidence type="ECO:0000256" key="1">
    <source>
        <dbReference type="ARBA" id="ARBA00007428"/>
    </source>
</evidence>
<dbReference type="Gene3D" id="1.25.40.20">
    <property type="entry name" value="Ankyrin repeat-containing domain"/>
    <property type="match status" value="1"/>
</dbReference>
<dbReference type="GO" id="GO:0005770">
    <property type="term" value="C:late endosome"/>
    <property type="evidence" value="ECO:0007669"/>
    <property type="project" value="TreeGrafter"/>
</dbReference>